<name>A0A101FFY1_9THEO</name>
<sequence length="24" mass="2626">MAERRVFLSLGSNLGNRSAYLEAA</sequence>
<evidence type="ECO:0000313" key="2">
    <source>
        <dbReference type="Proteomes" id="UP000053326"/>
    </source>
</evidence>
<dbReference type="Proteomes" id="UP000053326">
    <property type="component" value="Unassembled WGS sequence"/>
</dbReference>
<reference evidence="2" key="1">
    <citation type="journal article" date="2015" name="MBio">
        <title>Genome-Resolved Metagenomic Analysis Reveals Roles for Candidate Phyla and Other Microbial Community Members in Biogeochemical Transformations in Oil Reservoirs.</title>
        <authorList>
            <person name="Hu P."/>
            <person name="Tom L."/>
            <person name="Singh A."/>
            <person name="Thomas B.C."/>
            <person name="Baker B.J."/>
            <person name="Piceno Y.M."/>
            <person name="Andersen G.L."/>
            <person name="Banfield J.F."/>
        </authorList>
    </citation>
    <scope>NUCLEOTIDE SEQUENCE [LARGE SCALE GENOMIC DNA]</scope>
</reference>
<dbReference type="EMBL" id="LGFO01000116">
    <property type="protein sequence ID" value="KUK36328.1"/>
    <property type="molecule type" value="Genomic_DNA"/>
</dbReference>
<dbReference type="GO" id="GO:0016301">
    <property type="term" value="F:kinase activity"/>
    <property type="evidence" value="ECO:0007669"/>
    <property type="project" value="UniProtKB-KW"/>
</dbReference>
<feature type="non-terminal residue" evidence="1">
    <location>
        <position position="24"/>
    </location>
</feature>
<organism evidence="1 2">
    <name type="scientific">Thermacetogenium phaeum</name>
    <dbReference type="NCBI Taxonomy" id="85874"/>
    <lineage>
        <taxon>Bacteria</taxon>
        <taxon>Bacillati</taxon>
        <taxon>Bacillota</taxon>
        <taxon>Clostridia</taxon>
        <taxon>Thermoanaerobacterales</taxon>
        <taxon>Thermoanaerobacteraceae</taxon>
        <taxon>Thermacetogenium</taxon>
    </lineage>
</organism>
<gene>
    <name evidence="1" type="ORF">XD66_0968</name>
</gene>
<keyword evidence="1" id="KW-0418">Kinase</keyword>
<protein>
    <submittedName>
        <fullName evidence="1">2-amino-4-hydroxy-6-hydroxymethyldihydropteridine pyrophosphokinase FolK</fullName>
    </submittedName>
</protein>
<keyword evidence="1" id="KW-0808">Transferase</keyword>
<accession>A0A101FFY1</accession>
<proteinExistence type="predicted"/>
<dbReference type="AlphaFoldDB" id="A0A101FFY1"/>
<comment type="caution">
    <text evidence="1">The sequence shown here is derived from an EMBL/GenBank/DDBJ whole genome shotgun (WGS) entry which is preliminary data.</text>
</comment>
<evidence type="ECO:0000313" key="1">
    <source>
        <dbReference type="EMBL" id="KUK36328.1"/>
    </source>
</evidence>